<evidence type="ECO:0000313" key="2">
    <source>
        <dbReference type="EMBL" id="GLI36042.1"/>
    </source>
</evidence>
<sequence>MYQKMSVWWKNENLIFDGITLDICPGGLFIVTGHLLPLKSIIDILFCLAKGAPCFCQGEVIWVNRGQITHYPPGFGVQFLKIEPDILEQLIVLCSDWEGEERAGLYNW</sequence>
<gene>
    <name evidence="2" type="ORF">DAMNIGENAA_34750</name>
</gene>
<evidence type="ECO:0000313" key="3">
    <source>
        <dbReference type="Proteomes" id="UP001144372"/>
    </source>
</evidence>
<evidence type="ECO:0000259" key="1">
    <source>
        <dbReference type="Pfam" id="PF07238"/>
    </source>
</evidence>
<keyword evidence="3" id="KW-1185">Reference proteome</keyword>
<dbReference type="SUPFAM" id="SSF141371">
    <property type="entry name" value="PilZ domain-like"/>
    <property type="match status" value="1"/>
</dbReference>
<name>A0A9W6L8U7_9BACT</name>
<dbReference type="InterPro" id="IPR009875">
    <property type="entry name" value="PilZ_domain"/>
</dbReference>
<feature type="domain" description="PilZ" evidence="1">
    <location>
        <begin position="10"/>
        <end position="93"/>
    </location>
</feature>
<dbReference type="Proteomes" id="UP001144372">
    <property type="component" value="Unassembled WGS sequence"/>
</dbReference>
<reference evidence="2" key="1">
    <citation type="submission" date="2022-12" db="EMBL/GenBank/DDBJ databases">
        <title>Reference genome sequencing for broad-spectrum identification of bacterial and archaeal isolates by mass spectrometry.</title>
        <authorList>
            <person name="Sekiguchi Y."/>
            <person name="Tourlousse D.M."/>
        </authorList>
    </citation>
    <scope>NUCLEOTIDE SEQUENCE</scope>
    <source>
        <strain evidence="2">ASRB1</strain>
    </source>
</reference>
<dbReference type="RefSeq" id="WP_281796200.1">
    <property type="nucleotide sequence ID" value="NZ_BSDR01000001.1"/>
</dbReference>
<comment type="caution">
    <text evidence="2">The sequence shown here is derived from an EMBL/GenBank/DDBJ whole genome shotgun (WGS) entry which is preliminary data.</text>
</comment>
<dbReference type="GO" id="GO:0035438">
    <property type="term" value="F:cyclic-di-GMP binding"/>
    <property type="evidence" value="ECO:0007669"/>
    <property type="project" value="InterPro"/>
</dbReference>
<dbReference type="Pfam" id="PF07238">
    <property type="entry name" value="PilZ"/>
    <property type="match status" value="1"/>
</dbReference>
<proteinExistence type="predicted"/>
<dbReference type="AlphaFoldDB" id="A0A9W6L8U7"/>
<dbReference type="Gene3D" id="2.40.10.220">
    <property type="entry name" value="predicted glycosyltransferase like domains"/>
    <property type="match status" value="1"/>
</dbReference>
<organism evidence="2 3">
    <name type="scientific">Desulforhabdus amnigena</name>
    <dbReference type="NCBI Taxonomy" id="40218"/>
    <lineage>
        <taxon>Bacteria</taxon>
        <taxon>Pseudomonadati</taxon>
        <taxon>Thermodesulfobacteriota</taxon>
        <taxon>Syntrophobacteria</taxon>
        <taxon>Syntrophobacterales</taxon>
        <taxon>Syntrophobacteraceae</taxon>
        <taxon>Desulforhabdus</taxon>
    </lineage>
</organism>
<protein>
    <recommendedName>
        <fullName evidence="1">PilZ domain-containing protein</fullName>
    </recommendedName>
</protein>
<dbReference type="EMBL" id="BSDR01000001">
    <property type="protein sequence ID" value="GLI36042.1"/>
    <property type="molecule type" value="Genomic_DNA"/>
</dbReference>
<accession>A0A9W6L8U7</accession>